<keyword evidence="1" id="KW-1133">Transmembrane helix</keyword>
<keyword evidence="1" id="KW-0472">Membrane</keyword>
<feature type="chain" id="PRO_5045447161" evidence="2">
    <location>
        <begin position="20"/>
        <end position="268"/>
    </location>
</feature>
<reference evidence="3" key="1">
    <citation type="submission" date="2022-10" db="EMBL/GenBank/DDBJ databases">
        <title>Chryseobacterium sp. nov., a novel bacterial species.</title>
        <authorList>
            <person name="Cao Y."/>
        </authorList>
    </citation>
    <scope>NUCLEOTIDE SEQUENCE</scope>
    <source>
        <strain evidence="3">CCTCC AB2015118</strain>
    </source>
</reference>
<evidence type="ECO:0000313" key="3">
    <source>
        <dbReference type="EMBL" id="MCX8525148.1"/>
    </source>
</evidence>
<proteinExistence type="predicted"/>
<name>A0ABT3XTS1_9FLAO</name>
<dbReference type="RefSeq" id="WP_267266429.1">
    <property type="nucleotide sequence ID" value="NZ_JAOVZW010000018.1"/>
</dbReference>
<comment type="caution">
    <text evidence="3">The sequence shown here is derived from an EMBL/GenBank/DDBJ whole genome shotgun (WGS) entry which is preliminary data.</text>
</comment>
<feature type="transmembrane region" description="Helical" evidence="1">
    <location>
        <begin position="123"/>
        <end position="145"/>
    </location>
</feature>
<dbReference type="Proteomes" id="UP001073122">
    <property type="component" value="Unassembled WGS sequence"/>
</dbReference>
<keyword evidence="1" id="KW-0812">Transmembrane</keyword>
<evidence type="ECO:0000256" key="1">
    <source>
        <dbReference type="SAM" id="Phobius"/>
    </source>
</evidence>
<protein>
    <submittedName>
        <fullName evidence="3">DUF4129 domain-containing protein</fullName>
    </submittedName>
</protein>
<evidence type="ECO:0000313" key="4">
    <source>
        <dbReference type="Proteomes" id="UP001073122"/>
    </source>
</evidence>
<gene>
    <name evidence="3" type="ORF">OF897_14605</name>
</gene>
<dbReference type="EMBL" id="JAOVZW010000018">
    <property type="protein sequence ID" value="MCX8525148.1"/>
    <property type="molecule type" value="Genomic_DNA"/>
</dbReference>
<sequence>MNKLLFFLLIFLHLGFVKAQEYDDEYSDDYTEVVTTDTVFTSHYKNMYIADSILKANPQTENTVFPKKFKENLPSRYKGNEFDYTTSKPRESFFEKLQRKLIQLIRSIFGDTSLETSSQITGIIIRLFAIIVVGFLLYFIVKFLIKNNGSLFFGKKNKKIEINDEELHENIHEINFPQSIAKFENDGDYRSAVRYQFLFILKKLSDKKLILWNPEKTNKEYVSELKVNHLKNDFYNLSYIFDYVWYGEFSIDEQSYNKFKNQFQGFKP</sequence>
<evidence type="ECO:0000256" key="2">
    <source>
        <dbReference type="SAM" id="SignalP"/>
    </source>
</evidence>
<keyword evidence="4" id="KW-1185">Reference proteome</keyword>
<keyword evidence="2" id="KW-0732">Signal</keyword>
<feature type="signal peptide" evidence="2">
    <location>
        <begin position="1"/>
        <end position="19"/>
    </location>
</feature>
<organism evidence="3 4">
    <name type="scientific">Chryseobacterium formosus</name>
    <dbReference type="NCBI Taxonomy" id="1537363"/>
    <lineage>
        <taxon>Bacteria</taxon>
        <taxon>Pseudomonadati</taxon>
        <taxon>Bacteroidota</taxon>
        <taxon>Flavobacteriia</taxon>
        <taxon>Flavobacteriales</taxon>
        <taxon>Weeksellaceae</taxon>
        <taxon>Chryseobacterium group</taxon>
        <taxon>Chryseobacterium</taxon>
    </lineage>
</organism>
<accession>A0ABT3XTS1</accession>